<reference evidence="2 3" key="1">
    <citation type="journal article" date="2021" name="BMC Genomics">
        <title>Datura genome reveals duplications of psychoactive alkaloid biosynthetic genes and high mutation rate following tissue culture.</title>
        <authorList>
            <person name="Rajewski A."/>
            <person name="Carter-House D."/>
            <person name="Stajich J."/>
            <person name="Litt A."/>
        </authorList>
    </citation>
    <scope>NUCLEOTIDE SEQUENCE [LARGE SCALE GENOMIC DNA]</scope>
    <source>
        <strain evidence="2">AR-01</strain>
    </source>
</reference>
<accession>A0ABS8S5Q8</accession>
<dbReference type="EMBL" id="JACEIK010000297">
    <property type="protein sequence ID" value="MCD7454343.1"/>
    <property type="molecule type" value="Genomic_DNA"/>
</dbReference>
<proteinExistence type="predicted"/>
<dbReference type="Proteomes" id="UP000823775">
    <property type="component" value="Unassembled WGS sequence"/>
</dbReference>
<feature type="compositionally biased region" description="Polar residues" evidence="1">
    <location>
        <begin position="1"/>
        <end position="13"/>
    </location>
</feature>
<name>A0ABS8S5Q8_DATST</name>
<evidence type="ECO:0000313" key="2">
    <source>
        <dbReference type="EMBL" id="MCD7454343.1"/>
    </source>
</evidence>
<protein>
    <submittedName>
        <fullName evidence="2">Uncharacterized protein</fullName>
    </submittedName>
</protein>
<gene>
    <name evidence="2" type="ORF">HAX54_024355</name>
</gene>
<sequence length="126" mass="14752">MEQVQMNGENNQGRNHDSERKAAIHKGKRPMSEIYEFKMLTLEEVLSSKIEALYFEPGFSINFEQGGTSEYDELKEKEEYDYDQDKAILKSMYHYYFNHGGVIPSPYSKELINYIEDIVPNLKVRG</sequence>
<feature type="region of interest" description="Disordered" evidence="1">
    <location>
        <begin position="1"/>
        <end position="25"/>
    </location>
</feature>
<organism evidence="2 3">
    <name type="scientific">Datura stramonium</name>
    <name type="common">Jimsonweed</name>
    <name type="synonym">Common thornapple</name>
    <dbReference type="NCBI Taxonomy" id="4076"/>
    <lineage>
        <taxon>Eukaryota</taxon>
        <taxon>Viridiplantae</taxon>
        <taxon>Streptophyta</taxon>
        <taxon>Embryophyta</taxon>
        <taxon>Tracheophyta</taxon>
        <taxon>Spermatophyta</taxon>
        <taxon>Magnoliopsida</taxon>
        <taxon>eudicotyledons</taxon>
        <taxon>Gunneridae</taxon>
        <taxon>Pentapetalae</taxon>
        <taxon>asterids</taxon>
        <taxon>lamiids</taxon>
        <taxon>Solanales</taxon>
        <taxon>Solanaceae</taxon>
        <taxon>Solanoideae</taxon>
        <taxon>Datureae</taxon>
        <taxon>Datura</taxon>
    </lineage>
</organism>
<keyword evidence="3" id="KW-1185">Reference proteome</keyword>
<evidence type="ECO:0000256" key="1">
    <source>
        <dbReference type="SAM" id="MobiDB-lite"/>
    </source>
</evidence>
<comment type="caution">
    <text evidence="2">The sequence shown here is derived from an EMBL/GenBank/DDBJ whole genome shotgun (WGS) entry which is preliminary data.</text>
</comment>
<evidence type="ECO:0000313" key="3">
    <source>
        <dbReference type="Proteomes" id="UP000823775"/>
    </source>
</evidence>